<evidence type="ECO:0000313" key="2">
    <source>
        <dbReference type="EMBL" id="MDM1551203.1"/>
    </source>
</evidence>
<accession>A0AAW7DI31</accession>
<proteinExistence type="predicted"/>
<dbReference type="RefSeq" id="WP_286485798.1">
    <property type="nucleotide sequence ID" value="NZ_JACALR010000003.1"/>
</dbReference>
<keyword evidence="1" id="KW-1133">Transmembrane helix</keyword>
<organism evidence="2 3">
    <name type="scientific">Empedobacter falsenii</name>
    <dbReference type="NCBI Taxonomy" id="343874"/>
    <lineage>
        <taxon>Bacteria</taxon>
        <taxon>Pseudomonadati</taxon>
        <taxon>Bacteroidota</taxon>
        <taxon>Flavobacteriia</taxon>
        <taxon>Flavobacteriales</taxon>
        <taxon>Weeksellaceae</taxon>
        <taxon>Empedobacter</taxon>
    </lineage>
</organism>
<dbReference type="EMBL" id="JACALR010000003">
    <property type="protein sequence ID" value="MDM1551203.1"/>
    <property type="molecule type" value="Genomic_DNA"/>
</dbReference>
<gene>
    <name evidence="2" type="ORF">HX095_08240</name>
</gene>
<evidence type="ECO:0000313" key="3">
    <source>
        <dbReference type="Proteomes" id="UP001173578"/>
    </source>
</evidence>
<reference evidence="2" key="2">
    <citation type="journal article" date="2022" name="Sci. Total Environ.">
        <title>Prevalence, transmission, and molecular epidemiology of tet(X)-positive bacteria among humans, animals, and environmental niches in China: An epidemiological, and genomic-based study.</title>
        <authorList>
            <person name="Dong N."/>
            <person name="Zeng Y."/>
            <person name="Cai C."/>
            <person name="Sun C."/>
            <person name="Lu J."/>
            <person name="Liu C."/>
            <person name="Zhou H."/>
            <person name="Sun Q."/>
            <person name="Shu L."/>
            <person name="Wang H."/>
            <person name="Wang Y."/>
            <person name="Wang S."/>
            <person name="Wu C."/>
            <person name="Chan E.W."/>
            <person name="Chen G."/>
            <person name="Shen Z."/>
            <person name="Chen S."/>
            <person name="Zhang R."/>
        </authorList>
    </citation>
    <scope>NUCLEOTIDE SEQUENCE</scope>
    <source>
        <strain evidence="2">210</strain>
    </source>
</reference>
<keyword evidence="1" id="KW-0472">Membrane</keyword>
<comment type="caution">
    <text evidence="2">The sequence shown here is derived from an EMBL/GenBank/DDBJ whole genome shotgun (WGS) entry which is preliminary data.</text>
</comment>
<evidence type="ECO:0000256" key="1">
    <source>
        <dbReference type="SAM" id="Phobius"/>
    </source>
</evidence>
<sequence>MMLMLNPLPPDNHGKNGMIGGTLCGMLVSIQWQDIFSTILFSLVGALSSFCLSLLLQKFKNENLF</sequence>
<reference evidence="2" key="1">
    <citation type="submission" date="2020-06" db="EMBL/GenBank/DDBJ databases">
        <authorList>
            <person name="Dong N."/>
        </authorList>
    </citation>
    <scope>NUCLEOTIDE SEQUENCE</scope>
    <source>
        <strain evidence="2">210</strain>
    </source>
</reference>
<dbReference type="AlphaFoldDB" id="A0AAW7DI31"/>
<keyword evidence="1" id="KW-0812">Transmembrane</keyword>
<dbReference type="Proteomes" id="UP001173578">
    <property type="component" value="Unassembled WGS sequence"/>
</dbReference>
<protein>
    <submittedName>
        <fullName evidence="2">Uncharacterized protein</fullName>
    </submittedName>
</protein>
<feature type="transmembrane region" description="Helical" evidence="1">
    <location>
        <begin position="35"/>
        <end position="56"/>
    </location>
</feature>
<name>A0AAW7DI31_9FLAO</name>